<dbReference type="Pfam" id="PF00072">
    <property type="entry name" value="Response_reg"/>
    <property type="match status" value="1"/>
</dbReference>
<dbReference type="Gene3D" id="3.40.50.2300">
    <property type="match status" value="1"/>
</dbReference>
<dbReference type="Gene3D" id="3.30.450.20">
    <property type="entry name" value="PAS domain"/>
    <property type="match status" value="5"/>
</dbReference>
<dbReference type="PROSITE" id="PS50110">
    <property type="entry name" value="RESPONSE_REGULATORY"/>
    <property type="match status" value="1"/>
</dbReference>
<dbReference type="FunFam" id="3.30.565.10:FF:000010">
    <property type="entry name" value="Sensor histidine kinase RcsC"/>
    <property type="match status" value="1"/>
</dbReference>
<dbReference type="InterPro" id="IPR013655">
    <property type="entry name" value="PAS_fold_3"/>
</dbReference>
<dbReference type="SUPFAM" id="SSF53335">
    <property type="entry name" value="S-adenosyl-L-methionine-dependent methyltransferases"/>
    <property type="match status" value="1"/>
</dbReference>
<dbReference type="InterPro" id="IPR005467">
    <property type="entry name" value="His_kinase_dom"/>
</dbReference>
<dbReference type="GO" id="GO:0000156">
    <property type="term" value="F:phosphorelay response regulator activity"/>
    <property type="evidence" value="ECO:0007669"/>
    <property type="project" value="InterPro"/>
</dbReference>
<proteinExistence type="predicted"/>
<dbReference type="CDD" id="cd17546">
    <property type="entry name" value="REC_hyHK_CKI1_RcsC-like"/>
    <property type="match status" value="1"/>
</dbReference>
<dbReference type="SMART" id="SM00387">
    <property type="entry name" value="HATPase_c"/>
    <property type="match status" value="1"/>
</dbReference>
<comment type="caution">
    <text evidence="23">The sequence shown here is derived from an EMBL/GenBank/DDBJ whole genome shotgun (WGS) entry which is preliminary data.</text>
</comment>
<comment type="catalytic activity">
    <reaction evidence="2">
        <text>L-glutamyl-[protein] + S-adenosyl-L-methionine = [protein]-L-glutamate 5-O-methyl ester + S-adenosyl-L-homocysteine</text>
        <dbReference type="Rhea" id="RHEA:24452"/>
        <dbReference type="Rhea" id="RHEA-COMP:10208"/>
        <dbReference type="Rhea" id="RHEA-COMP:10311"/>
        <dbReference type="ChEBI" id="CHEBI:29973"/>
        <dbReference type="ChEBI" id="CHEBI:57856"/>
        <dbReference type="ChEBI" id="CHEBI:59789"/>
        <dbReference type="ChEBI" id="CHEBI:82795"/>
        <dbReference type="EC" id="2.1.1.80"/>
    </reaction>
</comment>
<dbReference type="Gene3D" id="1.10.287.130">
    <property type="match status" value="1"/>
</dbReference>
<dbReference type="InterPro" id="IPR035909">
    <property type="entry name" value="CheB_C"/>
</dbReference>
<dbReference type="InterPro" id="IPR013656">
    <property type="entry name" value="PAS_4"/>
</dbReference>
<dbReference type="InterPro" id="IPR050903">
    <property type="entry name" value="Bact_Chemotaxis_MeTrfase"/>
</dbReference>
<feature type="active site" evidence="14">
    <location>
        <position position="13"/>
    </location>
</feature>
<evidence type="ECO:0000256" key="7">
    <source>
        <dbReference type="ARBA" id="ARBA00022691"/>
    </source>
</evidence>
<evidence type="ECO:0000259" key="22">
    <source>
        <dbReference type="PROSITE" id="PS50123"/>
    </source>
</evidence>
<accession>A0A5C6EHY1</accession>
<keyword evidence="8" id="KW-0547">Nucleotide-binding</keyword>
<dbReference type="GO" id="GO:0005737">
    <property type="term" value="C:cytoplasm"/>
    <property type="evidence" value="ECO:0007669"/>
    <property type="project" value="InterPro"/>
</dbReference>
<evidence type="ECO:0000259" key="17">
    <source>
        <dbReference type="PROSITE" id="PS50109"/>
    </source>
</evidence>
<evidence type="ECO:0000259" key="18">
    <source>
        <dbReference type="PROSITE" id="PS50110"/>
    </source>
</evidence>
<dbReference type="InterPro" id="IPR001610">
    <property type="entry name" value="PAC"/>
</dbReference>
<feature type="active site" evidence="14">
    <location>
        <position position="40"/>
    </location>
</feature>
<gene>
    <name evidence="23" type="primary">luxQ_9</name>
    <name evidence="23" type="ORF">Poly59_58120</name>
</gene>
<dbReference type="FunFam" id="3.30.450.20:FF:000155">
    <property type="entry name" value="Sensor histidine kinase TodS"/>
    <property type="match status" value="1"/>
</dbReference>
<dbReference type="CDD" id="cd00082">
    <property type="entry name" value="HisKA"/>
    <property type="match status" value="1"/>
</dbReference>
<dbReference type="PROSITE" id="PS50112">
    <property type="entry name" value="PAS"/>
    <property type="match status" value="2"/>
</dbReference>
<sequence>MNHSPLIVAVGASSGGIKAFSEFVKAIEDAPGLAIVFVHHLDSRTQSVLSETLADLTSMAVVEVVGRMQVEANTIYVCPSSKLLSLHTGSLVSQDAPSKQHQTTSIDYFFHSIAENQTDRGLGVVLSGTGSDGTLGLKAISDSGGITFAQDSDSAKYDSMPRNAATTGVADHVLPPAEIAAELLKYAVYLNAATMQQQGKPILEHVEQAISEIADRLLKVSGHNFQHYKLSTLGRRIQRRMQVLRITRIADYLKLLDSEDDEPQNLFRELLIGVTAFFRDPISFRRLAEEVLPRLFQNRRPNDPVHIWVSGCATGEEAYTIAILCQEFLDTCEPTALAAGGPSTADAGSSVNGTRAKPTFQIFATDIDEHALSIARRGIYPIGISENVSEERLEKFFVMKSKRYHVKKEIRERVLFSTHNLISDPPFSRLDLIACRNLLIYLGPHLQKKLVPLFHYSLRPNGYLFLGPSESISSHGELFRAVDATHCISQRKGTAIPRSKPLSLHTPAGRLIQTPGSSPIDNDMTDVVQVMQRIILDEFAPKSAVVDDDGKVICLSGETDRYLSTGEGAYENSIVKMARRGLRIGLRAALLEAKTKRRRVTHENVSVETEDGRQRVMLTVQPMMRLGEDTGLFIVVFHDVGLPLDLSVNPPGVEDESPADGTNIRQAGLMLEQLERELATTRDDLDNTIQAMETANEELKSSNEELLLMNEELQSANEELEKSKEEIRSGSDAIARANNDLENLLRSTGIATIFLDDDQTIRSYTPTASEIYGLIPTDVGRPLTQIVPNMDEIPEMPQGKSLSGDEPVEDTIIADNGRAYIRRVLPYQTHLGGHEGIVVTFTDITELQQSREQLAQRESRLSSILNSTAEGIYGIDLDGNCTFANPACVQFLGYDSPDELIGRQMHDLIHHTHADGSRYPHTECPIYKACLKSERVHVDDEVFWRADGSCFDAEYWSSPKMRNEEVLGCVITFLDISARKKTELELADARTRLEISLQVSDVAPWVWDAQTSGPAPHPTLNRLYGFEENAHPALDDFLGRIDDSARERVSAAIARSMQTGEVYDEEYPVRWPSGEQRHVRARGRVRTNHQGEVEDFFGVALDITERKVRELDIAEREAHLRRVIDNQLGFVGVLDLDGTLLEANATALLAAGLNRDEVIGKKFWDCYWWNYDEDVTKRLHDSCQLALAGEDVRYDAVIRVAGDARTAIDFMIRPVRDAEGRITHLIPSGVDISERKQTEIALQESEQVLRVGMSVAEFALARIEYQSGTIHLSPEAALLYGIGKEAVTVTRQELHDTFHEDDKPMVNNAISACIANQNDGLMSCEHRVVLADGIIRWLDVRKQVYMDNTTEPPTPTHGILAAQDITASKWLEQSLNESREAAEAANESKSEFLANMSHEIRTPMTAILGYADLVSDLVDNPEALEHLRTIRRNGDFLLDIINDILDLSKIEAGKLDISEERFSPQRLVEDVRSIMEVRATEENLRLDVEYHGKIPSVIQSDAKRLKQVLINLVGNAIKFTKEGGVKVVVQCEPQQCQIRFSIVDTGIGMSEEQQKNLFQPFSQGDGNVNREFGGTGLGLAISKRLTELLSGEISLESNLGEGSTFVVTIGTGSLDHIDMIDQSSEIDAKHPVSIHDEIRLSCHVLVVDDRRDIRFLSKRFLTAAGATVAEAEDGELAVEAVKKAQEAGKAYDLILLDMQMPKLDGYETAKALRRLGYTGPIIALTADAMQGDMNRCIESGCNDYLSKPIDKRLLLHKVKTYVAI</sequence>
<keyword evidence="12" id="KW-0472">Membrane</keyword>
<evidence type="ECO:0000256" key="1">
    <source>
        <dbReference type="ARBA" id="ARBA00000085"/>
    </source>
</evidence>
<feature type="domain" description="PAC" evidence="20">
    <location>
        <begin position="1063"/>
        <end position="1115"/>
    </location>
</feature>
<dbReference type="SUPFAM" id="SSF52172">
    <property type="entry name" value="CheY-like"/>
    <property type="match status" value="1"/>
</dbReference>
<dbReference type="SMART" id="SM00388">
    <property type="entry name" value="HisKA"/>
    <property type="match status" value="1"/>
</dbReference>
<evidence type="ECO:0000259" key="21">
    <source>
        <dbReference type="PROSITE" id="PS50122"/>
    </source>
</evidence>
<dbReference type="InterPro" id="IPR036097">
    <property type="entry name" value="HisK_dim/P_sf"/>
</dbReference>
<dbReference type="Gene3D" id="3.40.50.180">
    <property type="entry name" value="Methylesterase CheB, C-terminal domain"/>
    <property type="match status" value="1"/>
</dbReference>
<dbReference type="CDD" id="cd16434">
    <property type="entry name" value="CheB-CheR_fusion"/>
    <property type="match status" value="1"/>
</dbReference>
<dbReference type="EC" id="2.7.13.3" evidence="23"/>
<feature type="domain" description="PAS" evidence="19">
    <location>
        <begin position="1116"/>
        <end position="1161"/>
    </location>
</feature>
<dbReference type="Gene3D" id="3.30.565.10">
    <property type="entry name" value="Histidine kinase-like ATPase, C-terminal domain"/>
    <property type="match status" value="1"/>
</dbReference>
<dbReference type="PANTHER" id="PTHR24422:SF27">
    <property type="entry name" value="PROTEIN-GLUTAMATE O-METHYLTRANSFERASE"/>
    <property type="match status" value="1"/>
</dbReference>
<dbReference type="Pfam" id="PF01739">
    <property type="entry name" value="CheR"/>
    <property type="match status" value="2"/>
</dbReference>
<keyword evidence="7" id="KW-0949">S-adenosyl-L-methionine</keyword>
<dbReference type="InterPro" id="IPR022641">
    <property type="entry name" value="CheR_N"/>
</dbReference>
<keyword evidence="6 23" id="KW-0808">Transferase</keyword>
<evidence type="ECO:0000256" key="10">
    <source>
        <dbReference type="ARBA" id="ARBA00022840"/>
    </source>
</evidence>
<dbReference type="GO" id="GO:0008984">
    <property type="term" value="F:protein-glutamate methylesterase activity"/>
    <property type="evidence" value="ECO:0007669"/>
    <property type="project" value="InterPro"/>
</dbReference>
<dbReference type="GO" id="GO:0005524">
    <property type="term" value="F:ATP binding"/>
    <property type="evidence" value="ECO:0007669"/>
    <property type="project" value="UniProtKB-KW"/>
</dbReference>
<dbReference type="Gene3D" id="3.40.50.150">
    <property type="entry name" value="Vaccinia Virus protein VP39"/>
    <property type="match status" value="1"/>
</dbReference>
<evidence type="ECO:0000313" key="23">
    <source>
        <dbReference type="EMBL" id="TWU46839.1"/>
    </source>
</evidence>
<dbReference type="CDD" id="cd16922">
    <property type="entry name" value="HATPase_EvgS-ArcB-TorS-like"/>
    <property type="match status" value="1"/>
</dbReference>
<dbReference type="SUPFAM" id="SSF47757">
    <property type="entry name" value="Chemotaxis receptor methyltransferase CheR, N-terminal domain"/>
    <property type="match status" value="1"/>
</dbReference>
<dbReference type="InterPro" id="IPR035965">
    <property type="entry name" value="PAS-like_dom_sf"/>
</dbReference>
<dbReference type="Proteomes" id="UP000317977">
    <property type="component" value="Unassembled WGS sequence"/>
</dbReference>
<evidence type="ECO:0000256" key="13">
    <source>
        <dbReference type="ARBA" id="ARBA00023306"/>
    </source>
</evidence>
<dbReference type="SUPFAM" id="SSF55785">
    <property type="entry name" value="PYP-like sensor domain (PAS domain)"/>
    <property type="match status" value="5"/>
</dbReference>
<feature type="domain" description="Histidine kinase" evidence="17">
    <location>
        <begin position="1395"/>
        <end position="1613"/>
    </location>
</feature>
<dbReference type="Gene3D" id="1.10.155.10">
    <property type="entry name" value="Chemotaxis receptor methyltransferase CheR, N-terminal domain"/>
    <property type="match status" value="1"/>
</dbReference>
<evidence type="ECO:0000256" key="16">
    <source>
        <dbReference type="SAM" id="Coils"/>
    </source>
</evidence>
<feature type="domain" description="PAC" evidence="20">
    <location>
        <begin position="806"/>
        <end position="856"/>
    </location>
</feature>
<evidence type="ECO:0000256" key="11">
    <source>
        <dbReference type="ARBA" id="ARBA00023012"/>
    </source>
</evidence>
<dbReference type="GO" id="GO:0008983">
    <property type="term" value="F:protein-glutamate O-methyltransferase activity"/>
    <property type="evidence" value="ECO:0007669"/>
    <property type="project" value="UniProtKB-EC"/>
</dbReference>
<evidence type="ECO:0000256" key="12">
    <source>
        <dbReference type="ARBA" id="ARBA00023136"/>
    </source>
</evidence>
<feature type="modified residue" description="4-aspartylphosphate" evidence="15">
    <location>
        <position position="1697"/>
    </location>
</feature>
<feature type="domain" description="PAS" evidence="19">
    <location>
        <begin position="857"/>
        <end position="910"/>
    </location>
</feature>
<reference evidence="23 24" key="1">
    <citation type="submission" date="2019-02" db="EMBL/GenBank/DDBJ databases">
        <title>Deep-cultivation of Planctomycetes and their phenomic and genomic characterization uncovers novel biology.</title>
        <authorList>
            <person name="Wiegand S."/>
            <person name="Jogler M."/>
            <person name="Boedeker C."/>
            <person name="Pinto D."/>
            <person name="Vollmers J."/>
            <person name="Rivas-Marin E."/>
            <person name="Kohn T."/>
            <person name="Peeters S.H."/>
            <person name="Heuer A."/>
            <person name="Rast P."/>
            <person name="Oberbeckmann S."/>
            <person name="Bunk B."/>
            <person name="Jeske O."/>
            <person name="Meyerdierks A."/>
            <person name="Storesund J.E."/>
            <person name="Kallscheuer N."/>
            <person name="Luecker S."/>
            <person name="Lage O.M."/>
            <person name="Pohl T."/>
            <person name="Merkel B.J."/>
            <person name="Hornburger P."/>
            <person name="Mueller R.-W."/>
            <person name="Bruemmer F."/>
            <person name="Labrenz M."/>
            <person name="Spormann A.M."/>
            <person name="Op Den Camp H."/>
            <person name="Overmann J."/>
            <person name="Amann R."/>
            <person name="Jetten M.S.M."/>
            <person name="Mascher T."/>
            <person name="Medema M.H."/>
            <person name="Devos D.P."/>
            <person name="Kaster A.-K."/>
            <person name="Ovreas L."/>
            <person name="Rohde M."/>
            <person name="Galperin M.Y."/>
            <person name="Jogler C."/>
        </authorList>
    </citation>
    <scope>NUCLEOTIDE SEQUENCE [LARGE SCALE GENOMIC DNA]</scope>
    <source>
        <strain evidence="23 24">Poly59</strain>
    </source>
</reference>
<evidence type="ECO:0000256" key="6">
    <source>
        <dbReference type="ARBA" id="ARBA00022679"/>
    </source>
</evidence>
<dbReference type="SUPFAM" id="SSF55874">
    <property type="entry name" value="ATPase domain of HSP90 chaperone/DNA topoisomerase II/histidine kinase"/>
    <property type="match status" value="1"/>
</dbReference>
<dbReference type="InterPro" id="IPR001789">
    <property type="entry name" value="Sig_transdc_resp-reg_receiver"/>
</dbReference>
<dbReference type="SUPFAM" id="SSF47384">
    <property type="entry name" value="Homodimeric domain of signal transducing histidine kinase"/>
    <property type="match status" value="1"/>
</dbReference>
<dbReference type="GO" id="GO:0006935">
    <property type="term" value="P:chemotaxis"/>
    <property type="evidence" value="ECO:0007669"/>
    <property type="project" value="UniProtKB-UniRule"/>
</dbReference>
<dbReference type="CDD" id="cd00130">
    <property type="entry name" value="PAS"/>
    <property type="match status" value="2"/>
</dbReference>
<dbReference type="Pfam" id="PF02518">
    <property type="entry name" value="HATPase_c"/>
    <property type="match status" value="1"/>
</dbReference>
<keyword evidence="24" id="KW-1185">Reference proteome</keyword>
<organism evidence="23 24">
    <name type="scientific">Rubripirellula reticaptiva</name>
    <dbReference type="NCBI Taxonomy" id="2528013"/>
    <lineage>
        <taxon>Bacteria</taxon>
        <taxon>Pseudomonadati</taxon>
        <taxon>Planctomycetota</taxon>
        <taxon>Planctomycetia</taxon>
        <taxon>Pirellulales</taxon>
        <taxon>Pirellulaceae</taxon>
        <taxon>Rubripirellula</taxon>
    </lineage>
</organism>
<dbReference type="InterPro" id="IPR013767">
    <property type="entry name" value="PAS_fold"/>
</dbReference>
<dbReference type="Pfam" id="PF13596">
    <property type="entry name" value="PAS_10"/>
    <property type="match status" value="1"/>
</dbReference>
<dbReference type="SMART" id="SM00086">
    <property type="entry name" value="PAC"/>
    <property type="match status" value="5"/>
</dbReference>
<keyword evidence="16" id="KW-0175">Coiled coil</keyword>
<evidence type="ECO:0000256" key="5">
    <source>
        <dbReference type="ARBA" id="ARBA00022603"/>
    </source>
</evidence>
<evidence type="ECO:0000313" key="24">
    <source>
        <dbReference type="Proteomes" id="UP000317977"/>
    </source>
</evidence>
<dbReference type="PROSITE" id="PS50109">
    <property type="entry name" value="HIS_KIN"/>
    <property type="match status" value="1"/>
</dbReference>
<dbReference type="RefSeq" id="WP_146537284.1">
    <property type="nucleotide sequence ID" value="NZ_SJPX01000006.1"/>
</dbReference>
<dbReference type="OrthoDB" id="288469at2"/>
<keyword evidence="10" id="KW-0067">ATP-binding</keyword>
<dbReference type="InterPro" id="IPR003594">
    <property type="entry name" value="HATPase_dom"/>
</dbReference>
<dbReference type="SMART" id="SM00448">
    <property type="entry name" value="REC"/>
    <property type="match status" value="1"/>
</dbReference>
<dbReference type="InterPro" id="IPR003661">
    <property type="entry name" value="HisK_dim/P_dom"/>
</dbReference>
<dbReference type="PRINTS" id="PR00344">
    <property type="entry name" value="BCTRLSENSOR"/>
</dbReference>
<feature type="active site" evidence="14">
    <location>
        <position position="132"/>
    </location>
</feature>
<feature type="domain" description="PAC" evidence="20">
    <location>
        <begin position="1190"/>
        <end position="1244"/>
    </location>
</feature>
<dbReference type="Pfam" id="PF08448">
    <property type="entry name" value="PAS_4"/>
    <property type="match status" value="1"/>
</dbReference>
<dbReference type="Pfam" id="PF00512">
    <property type="entry name" value="HisKA"/>
    <property type="match status" value="1"/>
</dbReference>
<name>A0A5C6EHY1_9BACT</name>
<keyword evidence="14" id="KW-0145">Chemotaxis</keyword>
<feature type="domain" description="CheB-type methylesterase" evidence="21">
    <location>
        <begin position="1"/>
        <end position="184"/>
    </location>
</feature>
<dbReference type="Pfam" id="PF01339">
    <property type="entry name" value="CheB_methylest"/>
    <property type="match status" value="1"/>
</dbReference>
<dbReference type="InterPro" id="IPR000780">
    <property type="entry name" value="CheR_MeTrfase"/>
</dbReference>
<dbReference type="Pfam" id="PF03705">
    <property type="entry name" value="CheR_N"/>
    <property type="match status" value="1"/>
</dbReference>
<keyword evidence="11" id="KW-0902">Two-component regulatory system</keyword>
<dbReference type="GO" id="GO:0006355">
    <property type="term" value="P:regulation of DNA-templated transcription"/>
    <property type="evidence" value="ECO:0007669"/>
    <property type="project" value="InterPro"/>
</dbReference>
<dbReference type="InterPro" id="IPR000673">
    <property type="entry name" value="Sig_transdc_resp-reg_Me-estase"/>
</dbReference>
<dbReference type="EMBL" id="SJPX01000006">
    <property type="protein sequence ID" value="TWU46839.1"/>
    <property type="molecule type" value="Genomic_DNA"/>
</dbReference>
<dbReference type="InterPro" id="IPR029063">
    <property type="entry name" value="SAM-dependent_MTases_sf"/>
</dbReference>
<dbReference type="InterPro" id="IPR011006">
    <property type="entry name" value="CheY-like_superfamily"/>
</dbReference>
<dbReference type="FunFam" id="1.10.287.130:FF:000038">
    <property type="entry name" value="Sensory transduction histidine kinase"/>
    <property type="match status" value="1"/>
</dbReference>
<dbReference type="PANTHER" id="PTHR24422">
    <property type="entry name" value="CHEMOTAXIS PROTEIN METHYLTRANSFERASE"/>
    <property type="match status" value="1"/>
</dbReference>
<dbReference type="PROSITE" id="PS50122">
    <property type="entry name" value="CHEB"/>
    <property type="match status" value="1"/>
</dbReference>
<dbReference type="SMART" id="SM00138">
    <property type="entry name" value="MeTrc"/>
    <property type="match status" value="1"/>
</dbReference>
<protein>
    <submittedName>
        <fullName evidence="23">Autoinducer 2 sensor kinase/phosphatase LuxQ</fullName>
        <ecNumber evidence="23">2.7.13.3</ecNumber>
    </submittedName>
</protein>
<feature type="domain" description="CheR-type methyltransferase" evidence="22">
    <location>
        <begin position="198"/>
        <end position="501"/>
    </location>
</feature>
<dbReference type="PROSITE" id="PS50123">
    <property type="entry name" value="CHER"/>
    <property type="match status" value="1"/>
</dbReference>
<evidence type="ECO:0000256" key="4">
    <source>
        <dbReference type="ARBA" id="ARBA00022553"/>
    </source>
</evidence>
<feature type="coiled-coil region" evidence="16">
    <location>
        <begin position="664"/>
        <end position="740"/>
    </location>
</feature>
<evidence type="ECO:0000256" key="2">
    <source>
        <dbReference type="ARBA" id="ARBA00001541"/>
    </source>
</evidence>
<dbReference type="InterPro" id="IPR000700">
    <property type="entry name" value="PAS-assoc_C"/>
</dbReference>
<keyword evidence="5" id="KW-0489">Methyltransferase</keyword>
<evidence type="ECO:0000256" key="14">
    <source>
        <dbReference type="PROSITE-ProRule" id="PRU00050"/>
    </source>
</evidence>
<comment type="catalytic activity">
    <reaction evidence="1">
        <text>ATP + protein L-histidine = ADP + protein N-phospho-L-histidine.</text>
        <dbReference type="EC" id="2.7.13.3"/>
    </reaction>
</comment>
<feature type="domain" description="Response regulatory" evidence="18">
    <location>
        <begin position="1643"/>
        <end position="1762"/>
    </location>
</feature>
<dbReference type="InterPro" id="IPR004358">
    <property type="entry name" value="Sig_transdc_His_kin-like_C"/>
</dbReference>
<dbReference type="PROSITE" id="PS50113">
    <property type="entry name" value="PAC"/>
    <property type="match status" value="3"/>
</dbReference>
<evidence type="ECO:0000256" key="15">
    <source>
        <dbReference type="PROSITE-ProRule" id="PRU00169"/>
    </source>
</evidence>
<comment type="subcellular location">
    <subcellularLocation>
        <location evidence="3">Membrane</location>
    </subcellularLocation>
</comment>
<dbReference type="Pfam" id="PF00989">
    <property type="entry name" value="PAS"/>
    <property type="match status" value="1"/>
</dbReference>
<dbReference type="InterPro" id="IPR036804">
    <property type="entry name" value="CheR_N_sf"/>
</dbReference>
<dbReference type="InterPro" id="IPR022642">
    <property type="entry name" value="CheR_C"/>
</dbReference>
<evidence type="ECO:0000256" key="3">
    <source>
        <dbReference type="ARBA" id="ARBA00004370"/>
    </source>
</evidence>
<dbReference type="SUPFAM" id="SSF52738">
    <property type="entry name" value="Methylesterase CheB, C-terminal domain"/>
    <property type="match status" value="1"/>
</dbReference>
<evidence type="ECO:0000256" key="8">
    <source>
        <dbReference type="ARBA" id="ARBA00022741"/>
    </source>
</evidence>
<keyword evidence="9 23" id="KW-0418">Kinase</keyword>
<dbReference type="NCBIfam" id="TIGR00229">
    <property type="entry name" value="sensory_box"/>
    <property type="match status" value="2"/>
</dbReference>
<dbReference type="GO" id="GO:0032259">
    <property type="term" value="P:methylation"/>
    <property type="evidence" value="ECO:0007669"/>
    <property type="project" value="UniProtKB-KW"/>
</dbReference>
<evidence type="ECO:0000259" key="20">
    <source>
        <dbReference type="PROSITE" id="PS50113"/>
    </source>
</evidence>
<keyword evidence="13" id="KW-0131">Cell cycle</keyword>
<keyword evidence="14" id="KW-0378">Hydrolase</keyword>
<evidence type="ECO:0000259" key="19">
    <source>
        <dbReference type="PROSITE" id="PS50112"/>
    </source>
</evidence>
<dbReference type="InterPro" id="IPR036890">
    <property type="entry name" value="HATPase_C_sf"/>
</dbReference>
<dbReference type="GO" id="GO:0000155">
    <property type="term" value="F:phosphorelay sensor kinase activity"/>
    <property type="evidence" value="ECO:0007669"/>
    <property type="project" value="InterPro"/>
</dbReference>
<evidence type="ECO:0000256" key="9">
    <source>
        <dbReference type="ARBA" id="ARBA00022777"/>
    </source>
</evidence>
<dbReference type="GO" id="GO:0016020">
    <property type="term" value="C:membrane"/>
    <property type="evidence" value="ECO:0007669"/>
    <property type="project" value="UniProtKB-SubCell"/>
</dbReference>
<dbReference type="SMART" id="SM00091">
    <property type="entry name" value="PAS"/>
    <property type="match status" value="4"/>
</dbReference>
<dbReference type="Pfam" id="PF08447">
    <property type="entry name" value="PAS_3"/>
    <property type="match status" value="2"/>
</dbReference>
<keyword evidence="4 15" id="KW-0597">Phosphoprotein</keyword>
<dbReference type="InterPro" id="IPR000014">
    <property type="entry name" value="PAS"/>
</dbReference>